<dbReference type="SUPFAM" id="SSF53613">
    <property type="entry name" value="Ribokinase-like"/>
    <property type="match status" value="1"/>
</dbReference>
<evidence type="ECO:0000256" key="3">
    <source>
        <dbReference type="ARBA" id="ARBA00022741"/>
    </source>
</evidence>
<dbReference type="InterPro" id="IPR002173">
    <property type="entry name" value="Carboh/pur_kinase_PfkB_CS"/>
</dbReference>
<evidence type="ECO:0000256" key="1">
    <source>
        <dbReference type="ARBA" id="ARBA00010688"/>
    </source>
</evidence>
<dbReference type="KEGG" id="mas:Mahau_0151"/>
<dbReference type="InterPro" id="IPR002139">
    <property type="entry name" value="Ribo/fructo_kinase"/>
</dbReference>
<proteinExistence type="inferred from homology"/>
<dbReference type="RefSeq" id="WP_013779808.1">
    <property type="nucleotide sequence ID" value="NC_015520.1"/>
</dbReference>
<dbReference type="Gene3D" id="3.40.1190.20">
    <property type="match status" value="1"/>
</dbReference>
<dbReference type="OrthoDB" id="9813569at2"/>
<evidence type="ECO:0000313" key="9">
    <source>
        <dbReference type="Proteomes" id="UP000008457"/>
    </source>
</evidence>
<dbReference type="GO" id="GO:0047590">
    <property type="term" value="F:5-dehydro-2-deoxygluconokinase activity"/>
    <property type="evidence" value="ECO:0007669"/>
    <property type="project" value="UniProtKB-EC"/>
</dbReference>
<dbReference type="GO" id="GO:0006000">
    <property type="term" value="P:fructose metabolic process"/>
    <property type="evidence" value="ECO:0007669"/>
    <property type="project" value="UniProtKB-ARBA"/>
</dbReference>
<dbReference type="AlphaFoldDB" id="F3ZW00"/>
<comment type="similarity">
    <text evidence="1 6">Belongs to the carbohydrate kinase PfkB family.</text>
</comment>
<gene>
    <name evidence="8" type="ordered locus">Mahau_0151</name>
</gene>
<evidence type="ECO:0000256" key="4">
    <source>
        <dbReference type="ARBA" id="ARBA00022777"/>
    </source>
</evidence>
<evidence type="ECO:0000256" key="2">
    <source>
        <dbReference type="ARBA" id="ARBA00022679"/>
    </source>
</evidence>
<dbReference type="EMBL" id="CP002360">
    <property type="protein sequence ID" value="AEE95374.1"/>
    <property type="molecule type" value="Genomic_DNA"/>
</dbReference>
<accession>F3ZW00</accession>
<dbReference type="EC" id="2.7.1.92" evidence="8"/>
<dbReference type="STRING" id="697281.Mahau_0151"/>
<dbReference type="GO" id="GO:0005524">
    <property type="term" value="F:ATP binding"/>
    <property type="evidence" value="ECO:0007669"/>
    <property type="project" value="UniProtKB-KW"/>
</dbReference>
<organism evidence="8 9">
    <name type="scientific">Mahella australiensis (strain DSM 15567 / CIP 107919 / 50-1 BON)</name>
    <dbReference type="NCBI Taxonomy" id="697281"/>
    <lineage>
        <taxon>Bacteria</taxon>
        <taxon>Bacillati</taxon>
        <taxon>Bacillota</taxon>
        <taxon>Clostridia</taxon>
        <taxon>Thermoanaerobacterales</taxon>
        <taxon>Thermoanaerobacterales Family IV. Incertae Sedis</taxon>
        <taxon>Mahella</taxon>
    </lineage>
</organism>
<feature type="domain" description="Carbohydrate kinase PfkB" evidence="7">
    <location>
        <begin position="2"/>
        <end position="299"/>
    </location>
</feature>
<dbReference type="InterPro" id="IPR011611">
    <property type="entry name" value="PfkB_dom"/>
</dbReference>
<dbReference type="HOGENOM" id="CLU_027634_6_0_9"/>
<protein>
    <submittedName>
        <fullName evidence="8">5-dehydro-2-deoxygluconokinase</fullName>
        <ecNumber evidence="8">2.7.1.92</ecNumber>
    </submittedName>
</protein>
<dbReference type="InterPro" id="IPR029056">
    <property type="entry name" value="Ribokinase-like"/>
</dbReference>
<dbReference type="PRINTS" id="PR00990">
    <property type="entry name" value="RIBOKINASE"/>
</dbReference>
<keyword evidence="4 6" id="KW-0418">Kinase</keyword>
<name>F3ZW00_MAHA5</name>
<keyword evidence="5" id="KW-0067">ATP-binding</keyword>
<dbReference type="eggNOG" id="COG0524">
    <property type="taxonomic scope" value="Bacteria"/>
</dbReference>
<reference evidence="9" key="1">
    <citation type="submission" date="2010-11" db="EMBL/GenBank/DDBJ databases">
        <title>The complete genome of Mahella australiensis DSM 15567.</title>
        <authorList>
            <consortium name="US DOE Joint Genome Institute (JGI-PGF)"/>
            <person name="Lucas S."/>
            <person name="Copeland A."/>
            <person name="Lapidus A."/>
            <person name="Bruce D."/>
            <person name="Goodwin L."/>
            <person name="Pitluck S."/>
            <person name="Kyrpides N."/>
            <person name="Mavromatis K."/>
            <person name="Pagani I."/>
            <person name="Ivanova N."/>
            <person name="Teshima H."/>
            <person name="Brettin T."/>
            <person name="Detter J.C."/>
            <person name="Han C."/>
            <person name="Tapia R."/>
            <person name="Land M."/>
            <person name="Hauser L."/>
            <person name="Markowitz V."/>
            <person name="Cheng J.-F."/>
            <person name="Hugenholtz P."/>
            <person name="Woyke T."/>
            <person name="Wu D."/>
            <person name="Spring S."/>
            <person name="Pukall R."/>
            <person name="Steenblock K."/>
            <person name="Schneider S."/>
            <person name="Klenk H.-P."/>
            <person name="Eisen J.A."/>
        </authorList>
    </citation>
    <scope>NUCLEOTIDE SEQUENCE [LARGE SCALE GENOMIC DNA]</scope>
    <source>
        <strain evidence="9">DSM 15567 / CIP 107919 / 50-1 BON</strain>
    </source>
</reference>
<dbReference type="PANTHER" id="PTHR43085">
    <property type="entry name" value="HEXOKINASE FAMILY MEMBER"/>
    <property type="match status" value="1"/>
</dbReference>
<dbReference type="PANTHER" id="PTHR43085:SF1">
    <property type="entry name" value="PSEUDOURIDINE KINASE-RELATED"/>
    <property type="match status" value="1"/>
</dbReference>
<evidence type="ECO:0000259" key="7">
    <source>
        <dbReference type="Pfam" id="PF00294"/>
    </source>
</evidence>
<evidence type="ECO:0000256" key="6">
    <source>
        <dbReference type="RuleBase" id="RU003704"/>
    </source>
</evidence>
<evidence type="ECO:0000313" key="8">
    <source>
        <dbReference type="EMBL" id="AEE95374.1"/>
    </source>
</evidence>
<keyword evidence="9" id="KW-1185">Reference proteome</keyword>
<sequence length="316" mass="33646">MPELITLGETMAVFNPASSGPLQYIADFKRLIGGAESNVAIGVSRLGHSAGWISRLGDDPFGRFINNFIRGEGVDTSRVIFDEVHPTGVYFKEIRASGDVTVYYYRKGSAASAMSPADLDEDYIKNGRILHVSGITPALSDSCRKTVFKAMEIAKASGVTVSFDPNIRLKLWSGQQAAGVLKEMARYADIVLPGIDEGEIMFDSRDPKAIAEEFLKLGASTVAVKLGKEGAMAVTRDEEIMSPAFDAGPVIDTVGAGDAFASGFLTGVLEGMPLEQAVGLANTCGGFATTIVGDVEGLPSRREIGALTDNKRLIER</sequence>
<reference evidence="8 9" key="2">
    <citation type="journal article" date="2011" name="Stand. Genomic Sci.">
        <title>Complete genome sequence of Mahella australiensis type strain (50-1 BON).</title>
        <authorList>
            <person name="Sikorski J."/>
            <person name="Teshima H."/>
            <person name="Nolan M."/>
            <person name="Lucas S."/>
            <person name="Hammon N."/>
            <person name="Deshpande S."/>
            <person name="Cheng J.F."/>
            <person name="Pitluck S."/>
            <person name="Liolios K."/>
            <person name="Pagani I."/>
            <person name="Ivanova N."/>
            <person name="Huntemann M."/>
            <person name="Mavromatis K."/>
            <person name="Ovchinikova G."/>
            <person name="Pati A."/>
            <person name="Tapia R."/>
            <person name="Han C."/>
            <person name="Goodwin L."/>
            <person name="Chen A."/>
            <person name="Palaniappan K."/>
            <person name="Land M."/>
            <person name="Hauser L."/>
            <person name="Ngatchou-Djao O.D."/>
            <person name="Rohde M."/>
            <person name="Pukall R."/>
            <person name="Spring S."/>
            <person name="Abt B."/>
            <person name="Goker M."/>
            <person name="Detter J.C."/>
            <person name="Woyke T."/>
            <person name="Bristow J."/>
            <person name="Markowitz V."/>
            <person name="Hugenholtz P."/>
            <person name="Eisen J.A."/>
            <person name="Kyrpides N.C."/>
            <person name="Klenk H.P."/>
            <person name="Lapidus A."/>
        </authorList>
    </citation>
    <scope>NUCLEOTIDE SEQUENCE [LARGE SCALE GENOMIC DNA]</scope>
    <source>
        <strain evidence="9">DSM 15567 / CIP 107919 / 50-1 BON</strain>
    </source>
</reference>
<dbReference type="CDD" id="cd01166">
    <property type="entry name" value="KdgK"/>
    <property type="match status" value="1"/>
</dbReference>
<dbReference type="InterPro" id="IPR050306">
    <property type="entry name" value="PfkB_Carbo_kinase"/>
</dbReference>
<keyword evidence="2 6" id="KW-0808">Transferase</keyword>
<dbReference type="Proteomes" id="UP000008457">
    <property type="component" value="Chromosome"/>
</dbReference>
<keyword evidence="3" id="KW-0547">Nucleotide-binding</keyword>
<dbReference type="Pfam" id="PF00294">
    <property type="entry name" value="PfkB"/>
    <property type="match status" value="1"/>
</dbReference>
<dbReference type="PROSITE" id="PS00584">
    <property type="entry name" value="PFKB_KINASES_2"/>
    <property type="match status" value="1"/>
</dbReference>
<evidence type="ECO:0000256" key="5">
    <source>
        <dbReference type="ARBA" id="ARBA00022840"/>
    </source>
</evidence>
<dbReference type="GO" id="GO:0008865">
    <property type="term" value="F:fructokinase activity"/>
    <property type="evidence" value="ECO:0007669"/>
    <property type="project" value="UniProtKB-ARBA"/>
</dbReference>